<dbReference type="Gene3D" id="3.60.21.10">
    <property type="match status" value="1"/>
</dbReference>
<dbReference type="PANTHER" id="PTHR30337">
    <property type="entry name" value="COMPONENT OF ATP-DEPENDENT DSDNA EXONUCLEASE"/>
    <property type="match status" value="1"/>
</dbReference>
<dbReference type="CDD" id="cd00840">
    <property type="entry name" value="MPP_Mre11_N"/>
    <property type="match status" value="1"/>
</dbReference>
<evidence type="ECO:0000256" key="6">
    <source>
        <dbReference type="RuleBase" id="RU363069"/>
    </source>
</evidence>
<comment type="similarity">
    <text evidence="1 6">Belongs to the SbcD family.</text>
</comment>
<evidence type="ECO:0000256" key="1">
    <source>
        <dbReference type="ARBA" id="ARBA00010555"/>
    </source>
</evidence>
<dbReference type="InterPro" id="IPR029052">
    <property type="entry name" value="Metallo-depent_PP-like"/>
</dbReference>
<keyword evidence="6" id="KW-0233">DNA recombination</keyword>
<evidence type="ECO:0000313" key="8">
    <source>
        <dbReference type="EMBL" id="KAA8823500.1"/>
    </source>
</evidence>
<dbReference type="InterPro" id="IPR004843">
    <property type="entry name" value="Calcineurin-like_PHP"/>
</dbReference>
<organism evidence="8 9">
    <name type="scientific">Bifidobacterium reuteri</name>
    <dbReference type="NCBI Taxonomy" id="983706"/>
    <lineage>
        <taxon>Bacteria</taxon>
        <taxon>Bacillati</taxon>
        <taxon>Actinomycetota</taxon>
        <taxon>Actinomycetes</taxon>
        <taxon>Bifidobacteriales</taxon>
        <taxon>Bifidobacteriaceae</taxon>
        <taxon>Bifidobacterium</taxon>
    </lineage>
</organism>
<comment type="function">
    <text evidence="6">SbcCD cleaves DNA hairpin structures. These structures can inhibit DNA replication and are intermediates in certain DNA recombination reactions. The complex acts as a 3'-&gt;5' double strand exonuclease that can open hairpins. It also has a 5' single-strand endonuclease activity.</text>
</comment>
<keyword evidence="6" id="KW-0235">DNA replication</keyword>
<name>A0A5J5E2Y8_9BIFI</name>
<keyword evidence="5 6" id="KW-0269">Exonuclease</keyword>
<keyword evidence="6" id="KW-0255">Endonuclease</keyword>
<dbReference type="Pfam" id="PF00149">
    <property type="entry name" value="Metallophos"/>
    <property type="match status" value="1"/>
</dbReference>
<dbReference type="AlphaFoldDB" id="A0A5J5E2Y8"/>
<dbReference type="EMBL" id="RZUG01000024">
    <property type="protein sequence ID" value="KAA8823500.1"/>
    <property type="molecule type" value="Genomic_DNA"/>
</dbReference>
<dbReference type="GO" id="GO:0008408">
    <property type="term" value="F:3'-5' exonuclease activity"/>
    <property type="evidence" value="ECO:0007669"/>
    <property type="project" value="InterPro"/>
</dbReference>
<dbReference type="PANTHER" id="PTHR30337:SF0">
    <property type="entry name" value="NUCLEASE SBCCD SUBUNIT D"/>
    <property type="match status" value="1"/>
</dbReference>
<protein>
    <recommendedName>
        <fullName evidence="2 6">Nuclease SbcCD subunit D</fullName>
    </recommendedName>
</protein>
<accession>A0A5J5E2Y8</accession>
<dbReference type="InterPro" id="IPR050535">
    <property type="entry name" value="DNA_Repair-Maintenance_Comp"/>
</dbReference>
<proteinExistence type="inferred from homology"/>
<dbReference type="InterPro" id="IPR041796">
    <property type="entry name" value="Mre11_N"/>
</dbReference>
<evidence type="ECO:0000256" key="5">
    <source>
        <dbReference type="ARBA" id="ARBA00022839"/>
    </source>
</evidence>
<sequence length="446" mass="49792">MIYEGVGMRVLHTSDWHIGRRFKGISLLEYQRNAMEWLIDVIQREHVQVLCVAGDVYDLSMPSSDAVRLFNEMFAQLGHIEIDGLPLEIIMTPGNHDSAVRLGAGAALMRENIHMRCDIATIAEPVIVDRGEDRLAVYALPYLDPDTARPQMQGMLDDNGIGYQIPRSHEGMMRGALELITRDLTVRRIEHPDLTAMLMAHAFISGAQSSDSERVITVGGVDSVPAALFAHCGLDYLALGHLHRHQKVRIPQLDIARSTFRLDRTPQARYSGSLLAYSFSESQTPPVEGNGKCVVLLDTTSHGIANQRTLAVDSKEPPFAQVEGTLKQIMGPMAQLHRDDWVSVSVHVSEFPQGLYQKIDNRYPHALEKNIIYDRHPQAGASNTVDLRKVTSEMEVLGQFVQNQLNRQPDASEHKLLQATVESVRKRYAEYAGNTEAAEMIKEDIA</sequence>
<dbReference type="NCBIfam" id="TIGR00619">
    <property type="entry name" value="sbcd"/>
    <property type="match status" value="1"/>
</dbReference>
<dbReference type="Proteomes" id="UP000326251">
    <property type="component" value="Unassembled WGS sequence"/>
</dbReference>
<keyword evidence="3 6" id="KW-0540">Nuclease</keyword>
<dbReference type="InterPro" id="IPR004593">
    <property type="entry name" value="SbcD"/>
</dbReference>
<reference evidence="8 9" key="1">
    <citation type="journal article" date="2019" name="Syst. Appl. Microbiol.">
        <title>Characterization of Bifidobacterium species in feaces of the Egyptian fruit bat: Description of B. vespertilionis sp. nov. and B. rousetti sp. nov.</title>
        <authorList>
            <person name="Modesto M."/>
            <person name="Satti M."/>
            <person name="Watanabe K."/>
            <person name="Puglisi E."/>
            <person name="Morelli L."/>
            <person name="Huang C.-H."/>
            <person name="Liou J.-S."/>
            <person name="Miyashita M."/>
            <person name="Tamura T."/>
            <person name="Saito S."/>
            <person name="Mori K."/>
            <person name="Huang L."/>
            <person name="Sciavilla P."/>
            <person name="Sandri C."/>
            <person name="Spiezio C."/>
            <person name="Vitali F."/>
            <person name="Cavalieri D."/>
            <person name="Perpetuini G."/>
            <person name="Tofalo R."/>
            <person name="Bonetti A."/>
            <person name="Arita M."/>
            <person name="Mattarelli P."/>
        </authorList>
    </citation>
    <scope>NUCLEOTIDE SEQUENCE [LARGE SCALE GENOMIC DNA]</scope>
    <source>
        <strain evidence="8 9">RST19</strain>
    </source>
</reference>
<comment type="subunit">
    <text evidence="6">Heterodimer of SbcC and SbcD.</text>
</comment>
<keyword evidence="4 6" id="KW-0378">Hydrolase</keyword>
<dbReference type="SUPFAM" id="SSF56300">
    <property type="entry name" value="Metallo-dependent phosphatases"/>
    <property type="match status" value="1"/>
</dbReference>
<evidence type="ECO:0000256" key="4">
    <source>
        <dbReference type="ARBA" id="ARBA00022801"/>
    </source>
</evidence>
<evidence type="ECO:0000256" key="3">
    <source>
        <dbReference type="ARBA" id="ARBA00022722"/>
    </source>
</evidence>
<evidence type="ECO:0000256" key="2">
    <source>
        <dbReference type="ARBA" id="ARBA00013365"/>
    </source>
</evidence>
<dbReference type="GO" id="GO:0006260">
    <property type="term" value="P:DNA replication"/>
    <property type="evidence" value="ECO:0007669"/>
    <property type="project" value="UniProtKB-KW"/>
</dbReference>
<evidence type="ECO:0000313" key="9">
    <source>
        <dbReference type="Proteomes" id="UP000326251"/>
    </source>
</evidence>
<feature type="domain" description="Calcineurin-like phosphoesterase" evidence="7">
    <location>
        <begin position="8"/>
        <end position="244"/>
    </location>
</feature>
<comment type="caution">
    <text evidence="8">The sequence shown here is derived from an EMBL/GenBank/DDBJ whole genome shotgun (WGS) entry which is preliminary data.</text>
</comment>
<dbReference type="GO" id="GO:0004519">
    <property type="term" value="F:endonuclease activity"/>
    <property type="evidence" value="ECO:0007669"/>
    <property type="project" value="UniProtKB-KW"/>
</dbReference>
<dbReference type="GO" id="GO:0006310">
    <property type="term" value="P:DNA recombination"/>
    <property type="evidence" value="ECO:0007669"/>
    <property type="project" value="UniProtKB-KW"/>
</dbReference>
<evidence type="ECO:0000259" key="7">
    <source>
        <dbReference type="Pfam" id="PF00149"/>
    </source>
</evidence>
<gene>
    <name evidence="6" type="primary">sbcD</name>
    <name evidence="8" type="ORF">EMO92_09990</name>
</gene>